<gene>
    <name evidence="1" type="ORF">F3B44_25670</name>
</gene>
<dbReference type="AlphaFoldDB" id="A0A642EMM4"/>
<dbReference type="EMBL" id="VWEQ01000160">
    <property type="protein sequence ID" value="KAA4742708.1"/>
    <property type="molecule type" value="Genomic_DNA"/>
</dbReference>
<comment type="caution">
    <text evidence="1">The sequence shown here is derived from an EMBL/GenBank/DDBJ whole genome shotgun (WGS) entry which is preliminary data.</text>
</comment>
<name>A0A642EMM4_BACFG</name>
<dbReference type="Proteomes" id="UP000479773">
    <property type="component" value="Unassembled WGS sequence"/>
</dbReference>
<evidence type="ECO:0000313" key="2">
    <source>
        <dbReference type="Proteomes" id="UP000479773"/>
    </source>
</evidence>
<protein>
    <submittedName>
        <fullName evidence="1">Uncharacterized protein</fullName>
    </submittedName>
</protein>
<organism evidence="1 2">
    <name type="scientific">Bacteroides fragilis</name>
    <dbReference type="NCBI Taxonomy" id="817"/>
    <lineage>
        <taxon>Bacteria</taxon>
        <taxon>Pseudomonadati</taxon>
        <taxon>Bacteroidota</taxon>
        <taxon>Bacteroidia</taxon>
        <taxon>Bacteroidales</taxon>
        <taxon>Bacteroidaceae</taxon>
        <taxon>Bacteroides</taxon>
    </lineage>
</organism>
<proteinExistence type="predicted"/>
<evidence type="ECO:0000313" key="1">
    <source>
        <dbReference type="EMBL" id="KAA4742708.1"/>
    </source>
</evidence>
<sequence length="242" mass="27843">MHHFVTEQDAAQELYALLAEARTLYLRDVVTGSKQYHRYVEDFVNSHRYIDCNHAMCRNCHEMNIHILKGMLYDCAHLVKPLFAATDFSFEKCMEVKQTYDTFSPPVTPCEPEKIWERPLSLECNLTRKQMISITACVNAYHLFCVSDVRVEDMEALFACRKGFSIRVNKLRLVAILFNSLLEHSLIRYEWQSTLETGRLLVRKSGKGFVSQSNLSSSLTALRKKMTSAAYGIQQAVDELAK</sequence>
<accession>A0A642EMM4</accession>
<reference evidence="1 2" key="1">
    <citation type="journal article" date="2019" name="Nat. Med.">
        <title>A library of human gut bacterial isolates paired with longitudinal multiomics data enables mechanistic microbiome research.</title>
        <authorList>
            <person name="Poyet M."/>
            <person name="Groussin M."/>
            <person name="Gibbons S.M."/>
            <person name="Avila-Pacheco J."/>
            <person name="Jiang X."/>
            <person name="Kearney S.M."/>
            <person name="Perrotta A.R."/>
            <person name="Berdy B."/>
            <person name="Zhao S."/>
            <person name="Lieberman T.D."/>
            <person name="Swanson P.K."/>
            <person name="Smith M."/>
            <person name="Roesemann S."/>
            <person name="Alexander J.E."/>
            <person name="Rich S.A."/>
            <person name="Livny J."/>
            <person name="Vlamakis H."/>
            <person name="Clish C."/>
            <person name="Bullock K."/>
            <person name="Deik A."/>
            <person name="Scott J."/>
            <person name="Pierce K.A."/>
            <person name="Xavier R.J."/>
            <person name="Alm E.J."/>
        </authorList>
    </citation>
    <scope>NUCLEOTIDE SEQUENCE [LARGE SCALE GENOMIC DNA]</scope>
    <source>
        <strain evidence="1 2">BIOML-A106</strain>
    </source>
</reference>